<dbReference type="SUPFAM" id="SSF50370">
    <property type="entry name" value="Ricin B-like lectins"/>
    <property type="match status" value="1"/>
</dbReference>
<evidence type="ECO:0000256" key="1">
    <source>
        <dbReference type="SAM" id="SignalP"/>
    </source>
</evidence>
<proteinExistence type="predicted"/>
<protein>
    <recommendedName>
        <fullName evidence="4">Ricin B lectin domain-containing protein</fullName>
    </recommendedName>
</protein>
<keyword evidence="3" id="KW-1185">Reference proteome</keyword>
<evidence type="ECO:0008006" key="4">
    <source>
        <dbReference type="Google" id="ProtNLM"/>
    </source>
</evidence>
<gene>
    <name evidence="2" type="ORF">ET524_06065</name>
</gene>
<comment type="caution">
    <text evidence="2">The sequence shown here is derived from an EMBL/GenBank/DDBJ whole genome shotgun (WGS) entry which is preliminary data.</text>
</comment>
<feature type="signal peptide" evidence="1">
    <location>
        <begin position="1"/>
        <end position="26"/>
    </location>
</feature>
<evidence type="ECO:0000313" key="3">
    <source>
        <dbReference type="Proteomes" id="UP000293345"/>
    </source>
</evidence>
<evidence type="ECO:0000313" key="2">
    <source>
        <dbReference type="EMBL" id="RXZ54087.1"/>
    </source>
</evidence>
<accession>A0A4V1QTY5</accession>
<sequence length="833" mass="91637">MTRRAFIVGTAAMAGLMLWRPQVAFADEPWWDGSFIFRGYGKWYENQFWSAIGVVKSGNGGAQSGALYTDRWVSAKTPWVEWDISSNQYLRTASKITMRCDFTTELYYHLTGVLEIACGSYNGRNASYNMWHADSGDDTRFSLYHAVDDAPAGGRLEESKVVAIDNEAGSGLHKDGAQIWTDYRRYPQNSYSVWIRRSSRAVKHSFQLRSWFWNYYYFGTDWYFDRASDPPIGYSTKWIDQQSERISIASNATWGNRIVTVESVASKGKYLESADVASKGARCLVSSTVPATKQHWILLENENVDVAGTYRFVPVVSTDGAFQLDQSGGGPTMTASAAQLWSAAGNKLNRAQSFWIHGSSSTQWVFADCSGMALDSGGSTGKARFHSNGYPDKEWSNAAHKWRMSDARFSTADQRPFSLHGTVKDGYMPVGQSVTVPNPDSTFRPGGSTARSRGIRRTFTWVVLDDEFADEAFPEIVGSAYISKAGWLEEQPGVNLVGTTQGSGALAGVSLRIEGGSLQGTVSARLSSNGAWRDGATAGSAANAVSLSLHGAISQQYRVFYRACSSRSGWGSWTSEGKSASGPARTISGIQVRLEPKGIAQQGEASSITLDKAWSGKFLTCIVRAETQHRGIPYRGAALSYAVQVGKPVVLVSYVVDDDSSPCYEERVEVGTSYSTPAAALEAGRKQGCSDFDGWYVDKSCEMLFEDGSCLQGKRLTLYGRNIATVEYALTDDTKRLLEERECFVDESMTQEATAIWLVPASETVRYGTRLRFRRLPSMWYEDRGRTRETTNVPGVFLDAGESSAPAETLKVTGDATLYLAWRPPHYEGIAVS</sequence>
<reference evidence="2 3" key="1">
    <citation type="submission" date="2019-01" db="EMBL/GenBank/DDBJ databases">
        <title>Senegalimassilia sp. nov. KGMB04484 isolated human feces.</title>
        <authorList>
            <person name="Han K.-I."/>
            <person name="Kim J.-S."/>
            <person name="Lee K.C."/>
            <person name="Suh M.K."/>
            <person name="Eom M.K."/>
            <person name="Lee J.H."/>
            <person name="Park S.-H."/>
            <person name="Kang S.W."/>
            <person name="Park J.-E."/>
            <person name="Oh B.S."/>
            <person name="Yu S.Y."/>
            <person name="Choi S.-H."/>
            <person name="Lee D.H."/>
            <person name="Yoon H."/>
            <person name="Kim B.-Y."/>
            <person name="Lee J.H."/>
            <person name="Lee J.-S."/>
        </authorList>
    </citation>
    <scope>NUCLEOTIDE SEQUENCE [LARGE SCALE GENOMIC DNA]</scope>
    <source>
        <strain evidence="2 3">KGMB04484</strain>
    </source>
</reference>
<organism evidence="2 3">
    <name type="scientific">Senegalimassilia faecalis</name>
    <dbReference type="NCBI Taxonomy" id="2509433"/>
    <lineage>
        <taxon>Bacteria</taxon>
        <taxon>Bacillati</taxon>
        <taxon>Actinomycetota</taxon>
        <taxon>Coriobacteriia</taxon>
        <taxon>Coriobacteriales</taxon>
        <taxon>Coriobacteriaceae</taxon>
        <taxon>Senegalimassilia</taxon>
    </lineage>
</organism>
<dbReference type="AlphaFoldDB" id="A0A4V1QTY5"/>
<dbReference type="InterPro" id="IPR035992">
    <property type="entry name" value="Ricin_B-like_lectins"/>
</dbReference>
<feature type="chain" id="PRO_5020244127" description="Ricin B lectin domain-containing protein" evidence="1">
    <location>
        <begin position="27"/>
        <end position="833"/>
    </location>
</feature>
<keyword evidence="1" id="KW-0732">Signal</keyword>
<dbReference type="EMBL" id="SDPW01000001">
    <property type="protein sequence ID" value="RXZ54087.1"/>
    <property type="molecule type" value="Genomic_DNA"/>
</dbReference>
<dbReference type="OrthoDB" id="287365at2"/>
<dbReference type="Proteomes" id="UP000293345">
    <property type="component" value="Unassembled WGS sequence"/>
</dbReference>
<dbReference type="RefSeq" id="WP_129424106.1">
    <property type="nucleotide sequence ID" value="NZ_SDPW01000001.1"/>
</dbReference>
<name>A0A4V1QTY5_9ACTN</name>